<dbReference type="InterPro" id="IPR029045">
    <property type="entry name" value="ClpP/crotonase-like_dom_sf"/>
</dbReference>
<accession>A0ABT0PSX3</accession>
<evidence type="ECO:0000259" key="1">
    <source>
        <dbReference type="SMART" id="SM00245"/>
    </source>
</evidence>
<feature type="domain" description="Tail specific protease" evidence="1">
    <location>
        <begin position="82"/>
        <end position="288"/>
    </location>
</feature>
<proteinExistence type="predicted"/>
<dbReference type="Gene3D" id="3.90.226.10">
    <property type="entry name" value="2-enoyl-CoA Hydratase, Chain A, domain 1"/>
    <property type="match status" value="1"/>
</dbReference>
<dbReference type="RefSeq" id="WP_249657664.1">
    <property type="nucleotide sequence ID" value="NZ_JAMFMA010000002.1"/>
</dbReference>
<protein>
    <submittedName>
        <fullName evidence="2">S41 family peptidase</fullName>
    </submittedName>
</protein>
<dbReference type="Gene3D" id="3.30.750.44">
    <property type="match status" value="1"/>
</dbReference>
<dbReference type="CDD" id="cd07563">
    <property type="entry name" value="Peptidase_S41_IRBP"/>
    <property type="match status" value="1"/>
</dbReference>
<sequence>MSDSIVAHYIDKEKAEVISQELRKWYLENKHSIKTRDEFIQKTNEQLYSSSNDLHLKLYENLNEDDSESEYEEEATKIYTSKSNKSKAIIDSGEKIIDYDLKSGISDARILDNNIGYLALYWIAEDPDQDKAIIDDVMLKMKDTKALIIDIGVNIGGAPFGVRYYSGYLFQNKTHLSSFKMRSKSLINRERWSIETDIPLDSYFDKPIYILTSKKTFSAAESFVFGLKNNDRITQIGEGTAGGGFFGGTYVVSEDPLLELWVSRGMTYNPKNGNSWEAKGIQPDIQIDYSAALEKAIQEINQKY</sequence>
<gene>
    <name evidence="2" type="ORF">M3P19_10720</name>
</gene>
<dbReference type="SMART" id="SM00245">
    <property type="entry name" value="TSPc"/>
    <property type="match status" value="1"/>
</dbReference>
<dbReference type="Pfam" id="PF03572">
    <property type="entry name" value="Peptidase_S41"/>
    <property type="match status" value="1"/>
</dbReference>
<organism evidence="2 3">
    <name type="scientific">Flagellimonas spongiicola</name>
    <dbReference type="NCBI Taxonomy" id="2942208"/>
    <lineage>
        <taxon>Bacteria</taxon>
        <taxon>Pseudomonadati</taxon>
        <taxon>Bacteroidota</taxon>
        <taxon>Flavobacteriia</taxon>
        <taxon>Flavobacteriales</taxon>
        <taxon>Flavobacteriaceae</taxon>
        <taxon>Flagellimonas</taxon>
    </lineage>
</organism>
<dbReference type="Proteomes" id="UP001203607">
    <property type="component" value="Unassembled WGS sequence"/>
</dbReference>
<dbReference type="InterPro" id="IPR005151">
    <property type="entry name" value="Tail-specific_protease"/>
</dbReference>
<dbReference type="PANTHER" id="PTHR11261">
    <property type="entry name" value="INTERPHOTORECEPTOR RETINOID-BINDING PROTEIN"/>
    <property type="match status" value="1"/>
</dbReference>
<dbReference type="EMBL" id="JAMFMA010000002">
    <property type="protein sequence ID" value="MCL6274487.1"/>
    <property type="molecule type" value="Genomic_DNA"/>
</dbReference>
<name>A0ABT0PSX3_9FLAO</name>
<comment type="caution">
    <text evidence="2">The sequence shown here is derived from an EMBL/GenBank/DDBJ whole genome shotgun (WGS) entry which is preliminary data.</text>
</comment>
<reference evidence="2 3" key="1">
    <citation type="submission" date="2022-05" db="EMBL/GenBank/DDBJ databases">
        <authorList>
            <person name="Park J.-S."/>
        </authorList>
    </citation>
    <scope>NUCLEOTIDE SEQUENCE [LARGE SCALE GENOMIC DNA]</scope>
    <source>
        <strain evidence="2 3">2012CJ35-5</strain>
    </source>
</reference>
<dbReference type="PANTHER" id="PTHR11261:SF3">
    <property type="entry name" value="RETINOL-BINDING PROTEIN 3"/>
    <property type="match status" value="1"/>
</dbReference>
<keyword evidence="3" id="KW-1185">Reference proteome</keyword>
<evidence type="ECO:0000313" key="3">
    <source>
        <dbReference type="Proteomes" id="UP001203607"/>
    </source>
</evidence>
<dbReference type="SUPFAM" id="SSF52096">
    <property type="entry name" value="ClpP/crotonase"/>
    <property type="match status" value="1"/>
</dbReference>
<evidence type="ECO:0000313" key="2">
    <source>
        <dbReference type="EMBL" id="MCL6274487.1"/>
    </source>
</evidence>